<feature type="domain" description="DNA-binding transcriptional repressor CapW C-terminal dimerisation" evidence="2">
    <location>
        <begin position="217"/>
        <end position="282"/>
    </location>
</feature>
<feature type="domain" description="DNA-binding transcriptional repressor CapW winged helix-turn-helix" evidence="3">
    <location>
        <begin position="12"/>
        <end position="92"/>
    </location>
</feature>
<dbReference type="Proteomes" id="UP000191933">
    <property type="component" value="Unassembled WGS sequence"/>
</dbReference>
<dbReference type="EMBL" id="FBVY01000014">
    <property type="protein sequence ID" value="CUW92144.1"/>
    <property type="molecule type" value="Genomic_DNA"/>
</dbReference>
<protein>
    <recommendedName>
        <fullName evidence="6">Transcriptional regulator</fullName>
    </recommendedName>
</protein>
<reference evidence="4 5" key="1">
    <citation type="submission" date="2016-01" db="EMBL/GenBank/DDBJ databases">
        <authorList>
            <person name="Regsiter A."/>
            <person name="william w."/>
        </authorList>
    </citation>
    <scope>NUCLEOTIDE SEQUENCE [LARGE SCALE GENOMIC DNA]</scope>
    <source>
        <strain evidence="4 5">CFBP 5494</strain>
    </source>
</reference>
<organism evidence="4 5">
    <name type="scientific">Agrobacterium genomosp. 2 str. CFBP 5494</name>
    <dbReference type="NCBI Taxonomy" id="1183436"/>
    <lineage>
        <taxon>Bacteria</taxon>
        <taxon>Pseudomonadati</taxon>
        <taxon>Pseudomonadota</taxon>
        <taxon>Alphaproteobacteria</taxon>
        <taxon>Hyphomicrobiales</taxon>
        <taxon>Rhizobiaceae</taxon>
        <taxon>Rhizobium/Agrobacterium group</taxon>
        <taxon>Agrobacterium</taxon>
        <taxon>Agrobacterium tumefaciens complex</taxon>
    </lineage>
</organism>
<dbReference type="Pfam" id="PF13280">
    <property type="entry name" value="WYL"/>
    <property type="match status" value="1"/>
</dbReference>
<evidence type="ECO:0000313" key="5">
    <source>
        <dbReference type="Proteomes" id="UP000191933"/>
    </source>
</evidence>
<dbReference type="RefSeq" id="WP_072493926.1">
    <property type="nucleotide sequence ID" value="NZ_LT009718.1"/>
</dbReference>
<dbReference type="Pfam" id="PF26109">
    <property type="entry name" value="WHD_BrxR"/>
    <property type="match status" value="1"/>
</dbReference>
<evidence type="ECO:0000259" key="3">
    <source>
        <dbReference type="Pfam" id="PF26109"/>
    </source>
</evidence>
<name>A0A9W5B187_9HYPH</name>
<comment type="caution">
    <text evidence="4">The sequence shown here is derived from an EMBL/GenBank/DDBJ whole genome shotgun (WGS) entry which is preliminary data.</text>
</comment>
<dbReference type="InterPro" id="IPR016634">
    <property type="entry name" value="CapW-like"/>
</dbReference>
<keyword evidence="5" id="KW-1185">Reference proteome</keyword>
<evidence type="ECO:0000313" key="4">
    <source>
        <dbReference type="EMBL" id="CUW92144.1"/>
    </source>
</evidence>
<gene>
    <name evidence="4" type="ORF">AGR2A_Cc30206</name>
</gene>
<dbReference type="PIRSF" id="PIRSF015558">
    <property type="entry name" value="Txn_reg_DeoR_prd"/>
    <property type="match status" value="1"/>
</dbReference>
<dbReference type="PROSITE" id="PS52050">
    <property type="entry name" value="WYL"/>
    <property type="match status" value="1"/>
</dbReference>
<dbReference type="InterPro" id="IPR026881">
    <property type="entry name" value="WYL_dom"/>
</dbReference>
<dbReference type="InterPro" id="IPR059019">
    <property type="entry name" value="WHD_CapW"/>
</dbReference>
<feature type="domain" description="WYL" evidence="1">
    <location>
        <begin position="125"/>
        <end position="195"/>
    </location>
</feature>
<dbReference type="Pfam" id="PF26107">
    <property type="entry name" value="BrxR_CTD"/>
    <property type="match status" value="1"/>
</dbReference>
<proteinExistence type="predicted"/>
<dbReference type="AlphaFoldDB" id="A0A9W5B187"/>
<accession>A0A9W5B187</accession>
<dbReference type="InterPro" id="IPR059020">
    <property type="entry name" value="CapW_CTD"/>
</dbReference>
<evidence type="ECO:0000259" key="1">
    <source>
        <dbReference type="Pfam" id="PF13280"/>
    </source>
</evidence>
<evidence type="ECO:0000259" key="2">
    <source>
        <dbReference type="Pfam" id="PF26107"/>
    </source>
</evidence>
<sequence length="310" mass="35313">MENENPGIRWGVEQRLEFIEFRLFWEGGVNRSDIIDVFGVSVPQASKDLSLYQERAPGNVEYDKSVKRYVAAKDFEPRFLKPDPDAYLSRLRSLGEGLSMPVESWIANPPKTDIALTPKRDINTDVLRAVLEAVRDNRSIEILYQSMSNQRPDPIWRRITPHAFGYDGFRWHARAFCHIDCKFKDFLLPRALEARVPGESGASGDHDKLWHEYFSFEIVPHPNLTPSQQIVVAKDYGMTDGKCVLSVRYAMLFYVLRRLGLLGDASKEPARRQHIVVSSYSDVQSALARAEFFEQEGGRPQAPRGDHGSG</sequence>
<evidence type="ECO:0008006" key="6">
    <source>
        <dbReference type="Google" id="ProtNLM"/>
    </source>
</evidence>